<dbReference type="InterPro" id="IPR007110">
    <property type="entry name" value="Ig-like_dom"/>
</dbReference>
<evidence type="ECO:0000256" key="1">
    <source>
        <dbReference type="ARBA" id="ARBA00023157"/>
    </source>
</evidence>
<keyword evidence="1" id="KW-1015">Disulfide bond</keyword>
<keyword evidence="3" id="KW-0393">Immunoglobulin domain</keyword>
<sequence length="125" mass="14688">MDLSFELLNFSVNARQPHLSFKIFFAPLSTEKCTNEEFSNEFVEDGQPLGIDCCFSEILQPENYSLSWYINGNETHISKQPSSRIHQRDNMLWFIPAAYNDSGTYEYIIRSEFFCIFSSFRSLWL</sequence>
<dbReference type="Ensembl" id="ENSSMRT00000006183.1">
    <property type="protein sequence ID" value="ENSSMRP00000005251.1"/>
    <property type="gene ID" value="ENSSMRG00000004286.1"/>
</dbReference>
<feature type="domain" description="Ig-like" evidence="4">
    <location>
        <begin position="27"/>
        <end position="105"/>
    </location>
</feature>
<organism evidence="5 6">
    <name type="scientific">Salvator merianae</name>
    <name type="common">Argentine black and white tegu</name>
    <name type="synonym">Tupinambis merianae</name>
    <dbReference type="NCBI Taxonomy" id="96440"/>
    <lineage>
        <taxon>Eukaryota</taxon>
        <taxon>Metazoa</taxon>
        <taxon>Chordata</taxon>
        <taxon>Craniata</taxon>
        <taxon>Vertebrata</taxon>
        <taxon>Euteleostomi</taxon>
        <taxon>Lepidosauria</taxon>
        <taxon>Squamata</taxon>
        <taxon>Bifurcata</taxon>
        <taxon>Unidentata</taxon>
        <taxon>Episquamata</taxon>
        <taxon>Laterata</taxon>
        <taxon>Teiioidea</taxon>
        <taxon>Teiidae</taxon>
        <taxon>Salvator</taxon>
    </lineage>
</organism>
<keyword evidence="6" id="KW-1185">Reference proteome</keyword>
<dbReference type="SUPFAM" id="SSF48726">
    <property type="entry name" value="Immunoglobulin"/>
    <property type="match status" value="1"/>
</dbReference>
<dbReference type="InterPro" id="IPR036179">
    <property type="entry name" value="Ig-like_dom_sf"/>
</dbReference>
<evidence type="ECO:0000259" key="4">
    <source>
        <dbReference type="PROSITE" id="PS50835"/>
    </source>
</evidence>
<dbReference type="PANTHER" id="PTHR11890:SF26">
    <property type="entry name" value="INTERLEUKIN-1 RECEPTOR TYPE 1"/>
    <property type="match status" value="1"/>
</dbReference>
<reference evidence="5" key="2">
    <citation type="submission" date="2025-09" db="UniProtKB">
        <authorList>
            <consortium name="Ensembl"/>
        </authorList>
    </citation>
    <scope>IDENTIFICATION</scope>
</reference>
<evidence type="ECO:0000313" key="5">
    <source>
        <dbReference type="Ensembl" id="ENSSMRP00000005251.1"/>
    </source>
</evidence>
<dbReference type="InterPro" id="IPR015621">
    <property type="entry name" value="IL-1_rcpt_fam"/>
</dbReference>
<accession>A0A8D0BH85</accession>
<dbReference type="PANTHER" id="PTHR11890">
    <property type="entry name" value="INTERLEUKIN-1 RECEPTOR FAMILY MEMBER"/>
    <property type="match status" value="1"/>
</dbReference>
<name>A0A8D0BH85_SALMN</name>
<protein>
    <recommendedName>
        <fullName evidence="4">Ig-like domain-containing protein</fullName>
    </recommendedName>
</protein>
<reference evidence="5" key="1">
    <citation type="submission" date="2025-08" db="UniProtKB">
        <authorList>
            <consortium name="Ensembl"/>
        </authorList>
    </citation>
    <scope>IDENTIFICATION</scope>
</reference>
<dbReference type="AlphaFoldDB" id="A0A8D0BH85"/>
<keyword evidence="2" id="KW-0325">Glycoprotein</keyword>
<dbReference type="Proteomes" id="UP000694421">
    <property type="component" value="Unplaced"/>
</dbReference>
<evidence type="ECO:0000256" key="3">
    <source>
        <dbReference type="ARBA" id="ARBA00023319"/>
    </source>
</evidence>
<dbReference type="Gene3D" id="2.60.40.10">
    <property type="entry name" value="Immunoglobulins"/>
    <property type="match status" value="1"/>
</dbReference>
<evidence type="ECO:0000313" key="6">
    <source>
        <dbReference type="Proteomes" id="UP000694421"/>
    </source>
</evidence>
<dbReference type="PROSITE" id="PS50835">
    <property type="entry name" value="IG_LIKE"/>
    <property type="match status" value="1"/>
</dbReference>
<proteinExistence type="predicted"/>
<dbReference type="GO" id="GO:0050727">
    <property type="term" value="P:regulation of inflammatory response"/>
    <property type="evidence" value="ECO:0007669"/>
    <property type="project" value="TreeGrafter"/>
</dbReference>
<dbReference type="InterPro" id="IPR013783">
    <property type="entry name" value="Ig-like_fold"/>
</dbReference>
<evidence type="ECO:0000256" key="2">
    <source>
        <dbReference type="ARBA" id="ARBA00023180"/>
    </source>
</evidence>